<reference evidence="1" key="1">
    <citation type="submission" date="2023-03" db="EMBL/GenBank/DDBJ databases">
        <authorList>
            <person name="Steffen K."/>
            <person name="Cardenas P."/>
        </authorList>
    </citation>
    <scope>NUCLEOTIDE SEQUENCE</scope>
</reference>
<dbReference type="EMBL" id="CASHTH010001735">
    <property type="protein sequence ID" value="CAI8019233.1"/>
    <property type="molecule type" value="Genomic_DNA"/>
</dbReference>
<gene>
    <name evidence="1" type="ORF">GBAR_LOCUS11579</name>
</gene>
<evidence type="ECO:0000313" key="1">
    <source>
        <dbReference type="EMBL" id="CAI8019233.1"/>
    </source>
</evidence>
<evidence type="ECO:0000313" key="2">
    <source>
        <dbReference type="Proteomes" id="UP001174909"/>
    </source>
</evidence>
<dbReference type="AlphaFoldDB" id="A0AA35RYE3"/>
<dbReference type="Gene3D" id="1.25.40.10">
    <property type="entry name" value="Tetratricopeptide repeat domain"/>
    <property type="match status" value="1"/>
</dbReference>
<dbReference type="GO" id="GO:0034058">
    <property type="term" value="P:endosomal vesicle fusion"/>
    <property type="evidence" value="ECO:0007669"/>
    <property type="project" value="TreeGrafter"/>
</dbReference>
<dbReference type="GO" id="GO:0030897">
    <property type="term" value="C:HOPS complex"/>
    <property type="evidence" value="ECO:0007669"/>
    <property type="project" value="TreeGrafter"/>
</dbReference>
<comment type="caution">
    <text evidence="1">The sequence shown here is derived from an EMBL/GenBank/DDBJ whole genome shotgun (WGS) entry which is preliminary data.</text>
</comment>
<dbReference type="GO" id="GO:0005770">
    <property type="term" value="C:late endosome"/>
    <property type="evidence" value="ECO:0007669"/>
    <property type="project" value="TreeGrafter"/>
</dbReference>
<dbReference type="GO" id="GO:0016236">
    <property type="term" value="P:macroautophagy"/>
    <property type="evidence" value="ECO:0007669"/>
    <property type="project" value="TreeGrafter"/>
</dbReference>
<dbReference type="PANTHER" id="PTHR12616:SF1">
    <property type="entry name" value="VACUOLAR PROTEIN SORTING-ASSOCIATED PROTEIN 41 HOMOLOG"/>
    <property type="match status" value="1"/>
</dbReference>
<dbReference type="GO" id="GO:0009267">
    <property type="term" value="P:cellular response to starvation"/>
    <property type="evidence" value="ECO:0007669"/>
    <property type="project" value="TreeGrafter"/>
</dbReference>
<accession>A0AA35RYE3</accession>
<keyword evidence="2" id="KW-1185">Reference proteome</keyword>
<dbReference type="Proteomes" id="UP001174909">
    <property type="component" value="Unassembled WGS sequence"/>
</dbReference>
<dbReference type="Pfam" id="PF23556">
    <property type="entry name" value="TPR_Vps41"/>
    <property type="match status" value="1"/>
</dbReference>
<dbReference type="GO" id="GO:0006623">
    <property type="term" value="P:protein targeting to vacuole"/>
    <property type="evidence" value="ECO:0007669"/>
    <property type="project" value="InterPro"/>
</dbReference>
<name>A0AA35RYE3_GEOBA</name>
<protein>
    <submittedName>
        <fullName evidence="1">Vacuolar protein sorting-associated protein 41 homolog</fullName>
    </submittedName>
</protein>
<organism evidence="1 2">
    <name type="scientific">Geodia barretti</name>
    <name type="common">Barrett's horny sponge</name>
    <dbReference type="NCBI Taxonomy" id="519541"/>
    <lineage>
        <taxon>Eukaryota</taxon>
        <taxon>Metazoa</taxon>
        <taxon>Porifera</taxon>
        <taxon>Demospongiae</taxon>
        <taxon>Heteroscleromorpha</taxon>
        <taxon>Tetractinellida</taxon>
        <taxon>Astrophorina</taxon>
        <taxon>Geodiidae</taxon>
        <taxon>Geodia</taxon>
    </lineage>
</organism>
<dbReference type="PANTHER" id="PTHR12616">
    <property type="entry name" value="VACUOLAR PROTEIN SORTING VPS41"/>
    <property type="match status" value="1"/>
</dbReference>
<dbReference type="SUPFAM" id="SSF57850">
    <property type="entry name" value="RING/U-box"/>
    <property type="match status" value="1"/>
</dbReference>
<dbReference type="InterPro" id="IPR045111">
    <property type="entry name" value="Vps41/Vps8"/>
</dbReference>
<dbReference type="InterPro" id="IPR011990">
    <property type="entry name" value="TPR-like_helical_dom_sf"/>
</dbReference>
<proteinExistence type="predicted"/>
<sequence length="258" mass="29771">MDFFKKIQKQVVSTIRDKLSCMLRMIRRSYYLSYAHALIYHFKRHFKCVKNTTARMGNPKAALELVIKKLEDVDKAIEFAMEEGDDDLWDALIHLSISNPKFVTGLLNNVGTHIDPTKLIQQIPEHTEIPNLGASLVKLLQDFQVQVNLREGCRKILVKDSHSLMEKLYKLQGSAVYIDGDTICKACGNEVIGTGIYMFATKMTMKTEKADFVLFFCGHVYHGRCVNKKNQRMTCRMCYVHTRAEHRGRKEHLLQKNL</sequence>